<dbReference type="PANTHER" id="PTHR30441:SF8">
    <property type="entry name" value="DUF748 DOMAIN-CONTAINING PROTEIN"/>
    <property type="match status" value="1"/>
</dbReference>
<dbReference type="InterPro" id="IPR008023">
    <property type="entry name" value="DUF748"/>
</dbReference>
<keyword evidence="2" id="KW-1133">Transmembrane helix</keyword>
<dbReference type="InterPro" id="IPR052894">
    <property type="entry name" value="AsmA-related"/>
</dbReference>
<dbReference type="Gene3D" id="3.30.1330.60">
    <property type="entry name" value="OmpA-like domain"/>
    <property type="match status" value="1"/>
</dbReference>
<evidence type="ECO:0000313" key="3">
    <source>
        <dbReference type="EMBL" id="RJF95360.1"/>
    </source>
</evidence>
<sequence length="1098" mass="118786">MHILVHIMLKIPVPRFRPFSWLATHRRVRLGLAAAIIVFSLYSVFGFLVLPYIIRSQIENAASDKLQRTATVDAVKVNPFAWTIAMQGMKLMAQDGKSVFASIEDIHLNLSSESLVHLAPVIETLRVSTPTVHLARTDAHRYNFDDILEALARQPASEEPARFAINNIRIERGRIEFEDRPAKAKHVVADLQLGVPFISSLPSHVQIHVEPLISATINNTPVRIEGKARPFAIPRDAVIDLRLDDLDLTRFIEYLPVKPNIKVPSARLQVNLSASFVQPEGKPAALVLNGSTVLKSLQITEPDGKPVLKLQELKVDLLDASVLGNRFDIARVALRGAQAEARRGPDGKASWQRLMPAAAASPATSTRKATSRQAGTQVSIDEVDIQDVSLRYSDAQPSRPMQAEVDKFNVSVRKVSIDTEKKLVSVAEVRSDSANVLMRLDKATKAAATTQTAQANPARTPEDKALTITTPRPEKNYAVTIGRVRIDNWSTRLEDRNHAEPAVTSVSPLALSLQGISTATDAAPAQIDVKAGVNKGGQLSASGKIGFMPFVSTLAIDLKAVDLLPVQRYVTDRINLRLTRANLTTSGKLQLSTRKDGALAGGYQGDATIANLATVDKLSGNEFLRWKSLAVGGMDVQLAPFSFKANQVALNDFFARVIIDPSGRINLQDIVRGDAEAQPSLTVSRTTKPAVSGTTAAQTADQKPKTAPPPIAIGKLTLQGGRVRFTDNFIRPNYTATLSSLGGTVTDLSSNNAAGARVDLRGEVSNAPLSVTGRINPLRGDLLLDIQANVRGMELAPLSAYSGRHIGYGIEKGKLSFEVAYKVEARQLTAHNRLILEQLTFGDKVDSPSATKLPVQFAVALLRDRNGVIDVNLPIGGSLDDPQFSIGAILVKVIGNVILKAVTQPFALLGAAFGGGEQLSAMDFEPGRALISGSAEEKLKSLAKALNERPGLKLDIAGRVDPDSDTPALKKVSVERKVRSLKARDLATRGETANPGSVVVQPGEYRDLLTRAYRDENFAKPRNVLGLPKSLSTEEMEQLMIANAEIDNDDLLALGNQRAQAAKNWLQKTGQVPAERIFIVAPKIGGERKGSRADFSLR</sequence>
<dbReference type="Proteomes" id="UP000265955">
    <property type="component" value="Unassembled WGS sequence"/>
</dbReference>
<evidence type="ECO:0000313" key="4">
    <source>
        <dbReference type="Proteomes" id="UP000265955"/>
    </source>
</evidence>
<dbReference type="GO" id="GO:0090313">
    <property type="term" value="P:regulation of protein targeting to membrane"/>
    <property type="evidence" value="ECO:0007669"/>
    <property type="project" value="TreeGrafter"/>
</dbReference>
<proteinExistence type="predicted"/>
<feature type="compositionally biased region" description="Polar residues" evidence="1">
    <location>
        <begin position="679"/>
        <end position="701"/>
    </location>
</feature>
<feature type="compositionally biased region" description="Low complexity" evidence="1">
    <location>
        <begin position="356"/>
        <end position="372"/>
    </location>
</feature>
<dbReference type="GO" id="GO:0005886">
    <property type="term" value="C:plasma membrane"/>
    <property type="evidence" value="ECO:0007669"/>
    <property type="project" value="TreeGrafter"/>
</dbReference>
<feature type="region of interest" description="Disordered" evidence="1">
    <location>
        <begin position="678"/>
        <end position="713"/>
    </location>
</feature>
<keyword evidence="4" id="KW-1185">Reference proteome</keyword>
<dbReference type="AlphaFoldDB" id="A0A3A3G593"/>
<dbReference type="PANTHER" id="PTHR30441">
    <property type="entry name" value="DUF748 DOMAIN-CONTAINING PROTEIN"/>
    <property type="match status" value="1"/>
</dbReference>
<feature type="transmembrane region" description="Helical" evidence="2">
    <location>
        <begin position="30"/>
        <end position="54"/>
    </location>
</feature>
<keyword evidence="2" id="KW-0472">Membrane</keyword>
<dbReference type="Pfam" id="PF05359">
    <property type="entry name" value="DUF748"/>
    <property type="match status" value="1"/>
</dbReference>
<comment type="caution">
    <text evidence="3">The sequence shown here is derived from an EMBL/GenBank/DDBJ whole genome shotgun (WGS) entry which is preliminary data.</text>
</comment>
<accession>A0A3A3G593</accession>
<protein>
    <submittedName>
        <fullName evidence="3">DUF748 domain-containing protein</fullName>
    </submittedName>
</protein>
<name>A0A3A3G593_9BURK</name>
<dbReference type="InterPro" id="IPR036737">
    <property type="entry name" value="OmpA-like_sf"/>
</dbReference>
<evidence type="ECO:0000256" key="1">
    <source>
        <dbReference type="SAM" id="MobiDB-lite"/>
    </source>
</evidence>
<evidence type="ECO:0000256" key="2">
    <source>
        <dbReference type="SAM" id="Phobius"/>
    </source>
</evidence>
<reference evidence="4" key="1">
    <citation type="submission" date="2018-09" db="EMBL/GenBank/DDBJ databases">
        <authorList>
            <person name="Zhu H."/>
        </authorList>
    </citation>
    <scope>NUCLEOTIDE SEQUENCE [LARGE SCALE GENOMIC DNA]</scope>
    <source>
        <strain evidence="4">K1R23-30</strain>
    </source>
</reference>
<organism evidence="3 4">
    <name type="scientific">Noviherbaspirillum saxi</name>
    <dbReference type="NCBI Taxonomy" id="2320863"/>
    <lineage>
        <taxon>Bacteria</taxon>
        <taxon>Pseudomonadati</taxon>
        <taxon>Pseudomonadota</taxon>
        <taxon>Betaproteobacteria</taxon>
        <taxon>Burkholderiales</taxon>
        <taxon>Oxalobacteraceae</taxon>
        <taxon>Noviherbaspirillum</taxon>
    </lineage>
</organism>
<feature type="region of interest" description="Disordered" evidence="1">
    <location>
        <begin position="341"/>
        <end position="377"/>
    </location>
</feature>
<keyword evidence="2" id="KW-0812">Transmembrane</keyword>
<gene>
    <name evidence="3" type="ORF">D3871_18195</name>
</gene>
<dbReference type="EMBL" id="QYUO01000002">
    <property type="protein sequence ID" value="RJF95360.1"/>
    <property type="molecule type" value="Genomic_DNA"/>
</dbReference>